<keyword evidence="2" id="KW-1133">Transmembrane helix</keyword>
<dbReference type="GO" id="GO:0005634">
    <property type="term" value="C:nucleus"/>
    <property type="evidence" value="ECO:0007669"/>
    <property type="project" value="TreeGrafter"/>
</dbReference>
<reference evidence="4 5" key="1">
    <citation type="submission" date="2011-07" db="EMBL/GenBank/DDBJ databases">
        <authorList>
            <person name="Coyne R."/>
            <person name="Brami D."/>
            <person name="Johnson J."/>
            <person name="Hostetler J."/>
            <person name="Hannick L."/>
            <person name="Clark T."/>
            <person name="Cassidy-Hanley D."/>
            <person name="Inman J."/>
        </authorList>
    </citation>
    <scope>NUCLEOTIDE SEQUENCE [LARGE SCALE GENOMIC DNA]</scope>
    <source>
        <strain evidence="4 5">G5</strain>
    </source>
</reference>
<accession>G0QUZ4</accession>
<dbReference type="EC" id="3.4.19.12" evidence="1"/>
<dbReference type="Pfam" id="PF00443">
    <property type="entry name" value="UCH"/>
    <property type="match status" value="1"/>
</dbReference>
<dbReference type="EMBL" id="GL983926">
    <property type="protein sequence ID" value="EGR30963.1"/>
    <property type="molecule type" value="Genomic_DNA"/>
</dbReference>
<dbReference type="GO" id="GO:0016579">
    <property type="term" value="P:protein deubiquitination"/>
    <property type="evidence" value="ECO:0007669"/>
    <property type="project" value="InterPro"/>
</dbReference>
<proteinExistence type="inferred from homology"/>
<evidence type="ECO:0000259" key="3">
    <source>
        <dbReference type="PROSITE" id="PS50235"/>
    </source>
</evidence>
<keyword evidence="1" id="KW-0788">Thiol protease</keyword>
<dbReference type="AlphaFoldDB" id="G0QUZ4"/>
<comment type="similarity">
    <text evidence="1">Belongs to the peptidase C19 family.</text>
</comment>
<dbReference type="eggNOG" id="KOG3694">
    <property type="taxonomic scope" value="Eukaryota"/>
</dbReference>
<dbReference type="Gene3D" id="1.25.10.10">
    <property type="entry name" value="Leucine-rich Repeat Variant"/>
    <property type="match status" value="1"/>
</dbReference>
<dbReference type="InterPro" id="IPR029452">
    <property type="entry name" value="RICTOR_V"/>
</dbReference>
<keyword evidence="5" id="KW-1185">Reference proteome</keyword>
<dbReference type="Pfam" id="PF14668">
    <property type="entry name" value="RICTOR_V"/>
    <property type="match status" value="1"/>
</dbReference>
<dbReference type="Proteomes" id="UP000008983">
    <property type="component" value="Unassembled WGS sequence"/>
</dbReference>
<keyword evidence="1" id="KW-0645">Protease</keyword>
<gene>
    <name evidence="4" type="ORF">IMG5_120260</name>
</gene>
<organism evidence="4 5">
    <name type="scientific">Ichthyophthirius multifiliis</name>
    <name type="common">White spot disease agent</name>
    <name type="synonym">Ich</name>
    <dbReference type="NCBI Taxonomy" id="5932"/>
    <lineage>
        <taxon>Eukaryota</taxon>
        <taxon>Sar</taxon>
        <taxon>Alveolata</taxon>
        <taxon>Ciliophora</taxon>
        <taxon>Intramacronucleata</taxon>
        <taxon>Oligohymenophorea</taxon>
        <taxon>Hymenostomatida</taxon>
        <taxon>Ophryoglenina</taxon>
        <taxon>Ichthyophthirius</taxon>
    </lineage>
</organism>
<dbReference type="eggNOG" id="KOG1863">
    <property type="taxonomic scope" value="Eukaryota"/>
</dbReference>
<keyword evidence="2" id="KW-0812">Transmembrane</keyword>
<dbReference type="InterPro" id="IPR028889">
    <property type="entry name" value="USP"/>
</dbReference>
<dbReference type="SMART" id="SM01310">
    <property type="entry name" value="RICTOR_V"/>
    <property type="match status" value="1"/>
</dbReference>
<dbReference type="InterPro" id="IPR001394">
    <property type="entry name" value="Peptidase_C19_UCH"/>
</dbReference>
<dbReference type="GO" id="GO:0006508">
    <property type="term" value="P:proteolysis"/>
    <property type="evidence" value="ECO:0007669"/>
    <property type="project" value="UniProtKB-KW"/>
</dbReference>
<protein>
    <recommendedName>
        <fullName evidence="1">Ubiquitin carboxyl-terminal hydrolase</fullName>
        <ecNumber evidence="1">3.4.19.12</ecNumber>
    </recommendedName>
</protein>
<sequence>MCNRTHLNQNIPTHLYSELVKSEQGRRLLTNNKIINKCINIIQDNDSNILSKRAALWSIGNIGYHKQGSEMIIQDNINIIQYLVNLAQQSEVLSLRGTCLYILNMLSNTELGRKHILSNNWQCNWNNNTGWVVIPDIERKNIMQEEIKAKDCAHGLDKPVLPRQAKQFVGLKNKGSTCYLNSLFQAYYTTPEFRQSIFNMKLCVDSQEKRSNFVDNINKHNFLLAFQKLFIEMQELNVSHISTEEVLKSFGWDNNEAFQQQDIQEAIRVIFNGLEIALKGTQLQDQLLDNFKILTVDQIQCLKCKSIKEMSHIQYDLMAQIKGQDCLEESLINLQNHEKLTNENQYFCNQCDSKQDALKGTEIRKLPNILTISLMRFEFDMVKQQRNKLNDRFSFGLELDASLFCDQFNPNDENHIYELYAVLIHKGGAYGGHYHAYVRDLLSNNENNNRPNNGYELLQNEGAQKNSQIEEEKVVSDGQNNQNQIILETQNELPKRYYPQQSWRLKDLENDKVFSLEDYREQIKDIVQQHQELRFSIEEGLIPKKDQQIIKFRYFSEVKKDNIYTEVIVNNNTTVKEAKHQACDQLGFCPQEYSVYKVDENDQPFNCIKREQQLLNANNLKKCTLYQLVSFKNSIDLKESQFAVYLIPQNDGEKQVYISTIIINKNASVDELKQTIMQQETFQDIALQYETLTLDNIRVREMRKNHQLGSILKKTDKKIGKLLSNAVQVLAVQVNFIFIFLNMNCQKDYVKRRRVI</sequence>
<dbReference type="GO" id="GO:0005829">
    <property type="term" value="C:cytosol"/>
    <property type="evidence" value="ECO:0007669"/>
    <property type="project" value="TreeGrafter"/>
</dbReference>
<dbReference type="InterPro" id="IPR038765">
    <property type="entry name" value="Papain-like_cys_pep_sf"/>
</dbReference>
<feature type="domain" description="USP" evidence="3">
    <location>
        <begin position="169"/>
        <end position="491"/>
    </location>
</feature>
<keyword evidence="1 4" id="KW-0378">Hydrolase</keyword>
<name>G0QUZ4_ICHMU</name>
<comment type="catalytic activity">
    <reaction evidence="1">
        <text>Thiol-dependent hydrolysis of ester, thioester, amide, peptide and isopeptide bonds formed by the C-terminal Gly of ubiquitin (a 76-residue protein attached to proteins as an intracellular targeting signal).</text>
        <dbReference type="EC" id="3.4.19.12"/>
    </reaction>
</comment>
<evidence type="ECO:0000313" key="5">
    <source>
        <dbReference type="Proteomes" id="UP000008983"/>
    </source>
</evidence>
<dbReference type="InterPro" id="IPR050164">
    <property type="entry name" value="Peptidase_C19"/>
</dbReference>
<dbReference type="PROSITE" id="PS00973">
    <property type="entry name" value="USP_2"/>
    <property type="match status" value="1"/>
</dbReference>
<dbReference type="SUPFAM" id="SSF54001">
    <property type="entry name" value="Cysteine proteinases"/>
    <property type="match status" value="1"/>
</dbReference>
<dbReference type="InterPro" id="IPR011989">
    <property type="entry name" value="ARM-like"/>
</dbReference>
<evidence type="ECO:0000256" key="1">
    <source>
        <dbReference type="RuleBase" id="RU366025"/>
    </source>
</evidence>
<dbReference type="SUPFAM" id="SSF48371">
    <property type="entry name" value="ARM repeat"/>
    <property type="match status" value="1"/>
</dbReference>
<keyword evidence="2" id="KW-0472">Membrane</keyword>
<dbReference type="GO" id="GO:0004843">
    <property type="term" value="F:cysteine-type deubiquitinase activity"/>
    <property type="evidence" value="ECO:0007669"/>
    <property type="project" value="UniProtKB-UniRule"/>
</dbReference>
<feature type="transmembrane region" description="Helical" evidence="2">
    <location>
        <begin position="722"/>
        <end position="743"/>
    </location>
</feature>
<dbReference type="PROSITE" id="PS00972">
    <property type="entry name" value="USP_1"/>
    <property type="match status" value="1"/>
</dbReference>
<dbReference type="STRING" id="857967.G0QUZ4"/>
<dbReference type="OrthoDB" id="289038at2759"/>
<evidence type="ECO:0000313" key="4">
    <source>
        <dbReference type="EMBL" id="EGR30963.1"/>
    </source>
</evidence>
<dbReference type="RefSeq" id="XP_004032550.1">
    <property type="nucleotide sequence ID" value="XM_004032502.1"/>
</dbReference>
<dbReference type="InterPro" id="IPR018200">
    <property type="entry name" value="USP_CS"/>
</dbReference>
<dbReference type="InterPro" id="IPR016024">
    <property type="entry name" value="ARM-type_fold"/>
</dbReference>
<dbReference type="PANTHER" id="PTHR24006">
    <property type="entry name" value="UBIQUITIN CARBOXYL-TERMINAL HYDROLASE"/>
    <property type="match status" value="1"/>
</dbReference>
<evidence type="ECO:0000256" key="2">
    <source>
        <dbReference type="SAM" id="Phobius"/>
    </source>
</evidence>
<dbReference type="PROSITE" id="PS50235">
    <property type="entry name" value="USP_3"/>
    <property type="match status" value="1"/>
</dbReference>
<keyword evidence="1" id="KW-0833">Ubl conjugation pathway</keyword>
<dbReference type="GeneID" id="14907091"/>
<dbReference type="Gene3D" id="3.90.70.10">
    <property type="entry name" value="Cysteine proteinases"/>
    <property type="match status" value="1"/>
</dbReference>
<dbReference type="InParanoid" id="G0QUZ4"/>